<evidence type="ECO:0000256" key="3">
    <source>
        <dbReference type="ARBA" id="ARBA00022803"/>
    </source>
</evidence>
<feature type="region of interest" description="Disordered" evidence="8">
    <location>
        <begin position="1"/>
        <end position="20"/>
    </location>
</feature>
<gene>
    <name evidence="9" type="ORF">NE237_000821</name>
</gene>
<keyword evidence="10" id="KW-1185">Reference proteome</keyword>
<proteinExistence type="inferred from homology"/>
<dbReference type="SUPFAM" id="SSF48452">
    <property type="entry name" value="TPR-like"/>
    <property type="match status" value="1"/>
</dbReference>
<evidence type="ECO:0000256" key="5">
    <source>
        <dbReference type="ARBA" id="ARBA00023242"/>
    </source>
</evidence>
<keyword evidence="4" id="KW-0175">Coiled coil</keyword>
<dbReference type="EMBL" id="JAMYWD010000003">
    <property type="protein sequence ID" value="KAJ4975715.1"/>
    <property type="molecule type" value="Genomic_DNA"/>
</dbReference>
<accession>A0A9Q0QXH8</accession>
<evidence type="ECO:0000256" key="6">
    <source>
        <dbReference type="ARBA" id="ARBA00025750"/>
    </source>
</evidence>
<reference evidence="9" key="1">
    <citation type="journal article" date="2023" name="Plant J.">
        <title>The genome of the king protea, Protea cynaroides.</title>
        <authorList>
            <person name="Chang J."/>
            <person name="Duong T.A."/>
            <person name="Schoeman C."/>
            <person name="Ma X."/>
            <person name="Roodt D."/>
            <person name="Barker N."/>
            <person name="Li Z."/>
            <person name="Van de Peer Y."/>
            <person name="Mizrachi E."/>
        </authorList>
    </citation>
    <scope>NUCLEOTIDE SEQUENCE</scope>
    <source>
        <tissue evidence="9">Young leaves</tissue>
    </source>
</reference>
<dbReference type="AlphaFoldDB" id="A0A9Q0QXH8"/>
<dbReference type="OrthoDB" id="1620277at2759"/>
<protein>
    <submittedName>
        <fullName evidence="9">Uncharacterized protein</fullName>
    </submittedName>
</protein>
<evidence type="ECO:0000313" key="10">
    <source>
        <dbReference type="Proteomes" id="UP001141806"/>
    </source>
</evidence>
<keyword evidence="3 7" id="KW-0802">TPR repeat</keyword>
<dbReference type="InterPro" id="IPR011990">
    <property type="entry name" value="TPR-like_helical_dom_sf"/>
</dbReference>
<dbReference type="Pfam" id="PF00515">
    <property type="entry name" value="TPR_1"/>
    <property type="match status" value="1"/>
</dbReference>
<evidence type="ECO:0000256" key="8">
    <source>
        <dbReference type="SAM" id="MobiDB-lite"/>
    </source>
</evidence>
<dbReference type="PANTHER" id="PTHR36326:SF4">
    <property type="entry name" value="PROTEIN POLLENLESS 3-LIKE 1"/>
    <property type="match status" value="1"/>
</dbReference>
<evidence type="ECO:0000256" key="7">
    <source>
        <dbReference type="PROSITE-ProRule" id="PRU00339"/>
    </source>
</evidence>
<evidence type="ECO:0000256" key="2">
    <source>
        <dbReference type="ARBA" id="ARBA00022737"/>
    </source>
</evidence>
<dbReference type="PROSITE" id="PS50005">
    <property type="entry name" value="TPR"/>
    <property type="match status" value="1"/>
</dbReference>
<dbReference type="PANTHER" id="PTHR36326">
    <property type="entry name" value="PROTEIN POLLENLESS 3-LIKE 2"/>
    <property type="match status" value="1"/>
</dbReference>
<dbReference type="InterPro" id="IPR019734">
    <property type="entry name" value="TPR_rpt"/>
</dbReference>
<comment type="caution">
    <text evidence="9">The sequence shown here is derived from an EMBL/GenBank/DDBJ whole genome shotgun (WGS) entry which is preliminary data.</text>
</comment>
<dbReference type="GO" id="GO:0005634">
    <property type="term" value="C:nucleus"/>
    <property type="evidence" value="ECO:0007669"/>
    <property type="project" value="UniProtKB-SubCell"/>
</dbReference>
<comment type="similarity">
    <text evidence="6">Belongs to the MS5 protein family.</text>
</comment>
<feature type="repeat" description="TPR" evidence="7">
    <location>
        <begin position="185"/>
        <end position="218"/>
    </location>
</feature>
<name>A0A9Q0QXH8_9MAGN</name>
<sequence>MSNSVKKYPAKEFSTPPRTLKSALCSPIPPTENHRSSPNVRADSFHVIHKVPAGDSPYVKAKHVQLIDKDPSKAISLFWSSINSGDRVDSALKDMAIVMKQLDRSDEAIEAIKSFRHLCPLQTQESLDNILIDLYKRCGRFEEQIQLLQHKLKLVEEGSAFGGKRTKIARSQGRKLHVTIDQERSRLLGNLAWAYMQQNNYQTAEEIYWKALSIEPDKNKHCNLAVCLMHRGQIEEAKSLLQEIAPSTKEREVGDSYIKSFDRACEILAELESQSILSPFKHTEETKDAHRSLTPINKSSNSLTSFINEDWNQGFDFLGCRKWEDENYQELKYLEVNLNSSLEKQKKISCSRNLFENEVGISSLEKRRSSDETDYEEISAQNWRNTNGTPQYASFQPRSVQQFNERPLYVDKWDKGVYSKKGLERISGLQKGRCTSDTRIEESFANNGTDNNANVFNLTVSDHGNLKPIGTGTICSSSQYSIGPGWKRSGGAESCCAVPEGSSNTKLLIEQSIPIEKAHVPPLQKLTFNSGDEDHMSETTVLGIDRKNVGRNNDYEVDNVYITGNPKSTKDFSIFKSKSWADMVEEEEAEEEFSTSKLDFMTNGETNLSQDSSVSFQSTTKWIDECNYGESFHDENLNSNIISAIPPHSITATRPLLQLPPLTHPSPKNYAENLRQKLQATDLKGYSRSTGEVRNPVFQHKWDSADYYASASPKRGSGSSCLSNIAKAKWRPNRLQVFREITPDSPRT</sequence>
<dbReference type="SMART" id="SM00028">
    <property type="entry name" value="TPR"/>
    <property type="match status" value="1"/>
</dbReference>
<keyword evidence="5" id="KW-0539">Nucleus</keyword>
<organism evidence="9 10">
    <name type="scientific">Protea cynaroides</name>
    <dbReference type="NCBI Taxonomy" id="273540"/>
    <lineage>
        <taxon>Eukaryota</taxon>
        <taxon>Viridiplantae</taxon>
        <taxon>Streptophyta</taxon>
        <taxon>Embryophyta</taxon>
        <taxon>Tracheophyta</taxon>
        <taxon>Spermatophyta</taxon>
        <taxon>Magnoliopsida</taxon>
        <taxon>Proteales</taxon>
        <taxon>Proteaceae</taxon>
        <taxon>Protea</taxon>
    </lineage>
</organism>
<comment type="subcellular location">
    <subcellularLocation>
        <location evidence="1">Nucleus</location>
    </subcellularLocation>
</comment>
<dbReference type="Gene3D" id="1.25.40.10">
    <property type="entry name" value="Tetratricopeptide repeat domain"/>
    <property type="match status" value="1"/>
</dbReference>
<evidence type="ECO:0000256" key="4">
    <source>
        <dbReference type="ARBA" id="ARBA00023054"/>
    </source>
</evidence>
<dbReference type="Proteomes" id="UP001141806">
    <property type="component" value="Unassembled WGS sequence"/>
</dbReference>
<evidence type="ECO:0000313" key="9">
    <source>
        <dbReference type="EMBL" id="KAJ4975715.1"/>
    </source>
</evidence>
<evidence type="ECO:0000256" key="1">
    <source>
        <dbReference type="ARBA" id="ARBA00004123"/>
    </source>
</evidence>
<keyword evidence="2" id="KW-0677">Repeat</keyword>
<dbReference type="InterPro" id="IPR044961">
    <property type="entry name" value="MS5/SDI1"/>
</dbReference>